<name>A0A0F9GVB7_9ZZZZ</name>
<dbReference type="GO" id="GO:0003676">
    <property type="term" value="F:nucleic acid binding"/>
    <property type="evidence" value="ECO:0007669"/>
    <property type="project" value="InterPro"/>
</dbReference>
<feature type="domain" description="Integrase catalytic" evidence="1">
    <location>
        <begin position="135"/>
        <end position="239"/>
    </location>
</feature>
<dbReference type="InterPro" id="IPR001584">
    <property type="entry name" value="Integrase_cat-core"/>
</dbReference>
<reference evidence="2" key="1">
    <citation type="journal article" date="2015" name="Nature">
        <title>Complex archaea that bridge the gap between prokaryotes and eukaryotes.</title>
        <authorList>
            <person name="Spang A."/>
            <person name="Saw J.H."/>
            <person name="Jorgensen S.L."/>
            <person name="Zaremba-Niedzwiedzka K."/>
            <person name="Martijn J."/>
            <person name="Lind A.E."/>
            <person name="van Eijk R."/>
            <person name="Schleper C."/>
            <person name="Guy L."/>
            <person name="Ettema T.J."/>
        </authorList>
    </citation>
    <scope>NUCLEOTIDE SEQUENCE</scope>
</reference>
<dbReference type="PANTHER" id="PTHR46889:SF4">
    <property type="entry name" value="TRANSPOSASE INSO FOR INSERTION SEQUENCE ELEMENT IS911B-RELATED"/>
    <property type="match status" value="1"/>
</dbReference>
<dbReference type="EMBL" id="LAZR01025003">
    <property type="protein sequence ID" value="KKL73295.1"/>
    <property type="molecule type" value="Genomic_DNA"/>
</dbReference>
<organism evidence="2">
    <name type="scientific">marine sediment metagenome</name>
    <dbReference type="NCBI Taxonomy" id="412755"/>
    <lineage>
        <taxon>unclassified sequences</taxon>
        <taxon>metagenomes</taxon>
        <taxon>ecological metagenomes</taxon>
    </lineage>
</organism>
<dbReference type="Gene3D" id="3.30.420.10">
    <property type="entry name" value="Ribonuclease H-like superfamily/Ribonuclease H"/>
    <property type="match status" value="1"/>
</dbReference>
<proteinExistence type="predicted"/>
<dbReference type="Pfam" id="PF00665">
    <property type="entry name" value="rve"/>
    <property type="match status" value="1"/>
</dbReference>
<evidence type="ECO:0000313" key="2">
    <source>
        <dbReference type="EMBL" id="KKL73295.1"/>
    </source>
</evidence>
<evidence type="ECO:0000259" key="1">
    <source>
        <dbReference type="PROSITE" id="PS50994"/>
    </source>
</evidence>
<comment type="caution">
    <text evidence="2">The sequence shown here is derived from an EMBL/GenBank/DDBJ whole genome shotgun (WGS) entry which is preliminary data.</text>
</comment>
<dbReference type="PROSITE" id="PS50994">
    <property type="entry name" value="INTEGRASE"/>
    <property type="match status" value="1"/>
</dbReference>
<dbReference type="InterPro" id="IPR036397">
    <property type="entry name" value="RNaseH_sf"/>
</dbReference>
<gene>
    <name evidence="2" type="ORF">LCGC14_2076320</name>
</gene>
<dbReference type="InterPro" id="IPR012337">
    <property type="entry name" value="RNaseH-like_sf"/>
</dbReference>
<protein>
    <recommendedName>
        <fullName evidence="1">Integrase catalytic domain-containing protein</fullName>
    </recommendedName>
</protein>
<dbReference type="GO" id="GO:0015074">
    <property type="term" value="P:DNA integration"/>
    <property type="evidence" value="ECO:0007669"/>
    <property type="project" value="InterPro"/>
</dbReference>
<dbReference type="PANTHER" id="PTHR46889">
    <property type="entry name" value="TRANSPOSASE INSF FOR INSERTION SEQUENCE IS3B-RELATED"/>
    <property type="match status" value="1"/>
</dbReference>
<accession>A0A0F9GVB7</accession>
<dbReference type="Pfam" id="PF13565">
    <property type="entry name" value="HTH_32"/>
    <property type="match status" value="1"/>
</dbReference>
<dbReference type="AlphaFoldDB" id="A0A0F9GVB7"/>
<feature type="non-terminal residue" evidence="2">
    <location>
        <position position="239"/>
    </location>
</feature>
<dbReference type="SUPFAM" id="SSF53098">
    <property type="entry name" value="Ribonuclease H-like"/>
    <property type="match status" value="1"/>
</dbReference>
<dbReference type="InterPro" id="IPR050900">
    <property type="entry name" value="Transposase_IS3/IS150/IS904"/>
</dbReference>
<sequence>MISEPDRRKTVELIETAREAGARLIPACQILEISARTYQRWTKAGSVLKDRRPEAIRPVPANKLTPDERQRVLDMCHQKENASQPPSQMVPKLADQGQYIASESSFYRIIHEVNEQNHRGRSQKPRKSTPPKGFCATGPNQVWTWDITWLPTSIRGMFFYLYMIVDVFSRKIVGWEVYNRECSSNAATFVHKAVLAEGCILKPLVLHSDNGSPQKGSTLNAKLESLGIMASFSRPRVSN</sequence>